<dbReference type="EMBL" id="CP002040">
    <property type="protein sequence ID" value="ADH68095.1"/>
    <property type="molecule type" value="Genomic_DNA"/>
</dbReference>
<keyword evidence="2" id="KW-1185">Reference proteome</keyword>
<accession>D7AYT3</accession>
<organism evidence="1 2">
    <name type="scientific">Nocardiopsis dassonvillei (strain ATCC 23218 / DSM 43111 / CIP 107115 / JCM 7437 / KCTC 9190 / NBRC 14626 / NCTC 10488 / NRRL B-5397 / IMRU 509)</name>
    <name type="common">Actinomadura dassonvillei</name>
    <dbReference type="NCBI Taxonomy" id="446468"/>
    <lineage>
        <taxon>Bacteria</taxon>
        <taxon>Bacillati</taxon>
        <taxon>Actinomycetota</taxon>
        <taxon>Actinomycetes</taxon>
        <taxon>Streptosporangiales</taxon>
        <taxon>Nocardiopsidaceae</taxon>
        <taxon>Nocardiopsis</taxon>
    </lineage>
</organism>
<protein>
    <submittedName>
        <fullName evidence="1">Uncharacterized protein</fullName>
    </submittedName>
</protein>
<name>D7AYT3_NOCDD</name>
<reference evidence="1 2" key="1">
    <citation type="journal article" date="2010" name="Stand. Genomic Sci.">
        <title>Complete genome sequence of Nocardiopsis dassonvillei type strain (IMRU 509).</title>
        <authorList>
            <person name="Sun H."/>
            <person name="Lapidus A."/>
            <person name="Nolan M."/>
            <person name="Lucas S."/>
            <person name="Del Rio T.G."/>
            <person name="Tice H."/>
            <person name="Cheng J.F."/>
            <person name="Tapia R."/>
            <person name="Han C."/>
            <person name="Goodwin L."/>
            <person name="Pitluck S."/>
            <person name="Pagani I."/>
            <person name="Ivanova N."/>
            <person name="Mavromatis K."/>
            <person name="Mikhailova N."/>
            <person name="Pati A."/>
            <person name="Chen A."/>
            <person name="Palaniappan K."/>
            <person name="Land M."/>
            <person name="Hauser L."/>
            <person name="Chang Y.J."/>
            <person name="Jeffries C.D."/>
            <person name="Djao O.D."/>
            <person name="Rohde M."/>
            <person name="Sikorski J."/>
            <person name="Goker M."/>
            <person name="Woyke T."/>
            <person name="Bristow J."/>
            <person name="Eisen J.A."/>
            <person name="Markowitz V."/>
            <person name="Hugenholtz P."/>
            <person name="Kyrpides N.C."/>
            <person name="Klenk H.P."/>
        </authorList>
    </citation>
    <scope>NUCLEOTIDE SEQUENCE [LARGE SCALE GENOMIC DNA]</scope>
    <source>
        <strain evidence="2">ATCC 23218 / DSM 43111 / CIP 107115 / JCM 7437 / KCTC 9190 / NBRC 14626 / NCTC 10488 / NRRL B-5397 / IMRU 509</strain>
    </source>
</reference>
<dbReference type="Proteomes" id="UP000002219">
    <property type="component" value="Chromosome 1"/>
</dbReference>
<dbReference type="STRING" id="446468.Ndas_2680"/>
<gene>
    <name evidence="1" type="ordered locus">Ndas_2680</name>
</gene>
<dbReference type="KEGG" id="nda:Ndas_2680"/>
<evidence type="ECO:0000313" key="1">
    <source>
        <dbReference type="EMBL" id="ADH68095.1"/>
    </source>
</evidence>
<dbReference type="HOGENOM" id="CLU_1033769_0_0_11"/>
<evidence type="ECO:0000313" key="2">
    <source>
        <dbReference type="Proteomes" id="UP000002219"/>
    </source>
</evidence>
<dbReference type="eggNOG" id="ENOG502ZWA5">
    <property type="taxonomic scope" value="Bacteria"/>
</dbReference>
<proteinExistence type="predicted"/>
<dbReference type="AlphaFoldDB" id="D7AYT3"/>
<dbReference type="GeneID" id="91485245"/>
<dbReference type="RefSeq" id="WP_013153702.1">
    <property type="nucleotide sequence ID" value="NC_014210.1"/>
</dbReference>
<sequence length="269" mass="30709">MLRELFTSLIHALFGPPPDRRRPDTHEVVQEQLVFTARLPTSSQGLWFDAAFDLTVVWYRAEDSEHARGRALLQSALIREAARRSADFPLGDHGRAQAEVACVLTGGGTFGVSAVHDLGVSVALTAHEEDLALERQRQLVWHRAEVAREEHQVRMRRVRELLEEVLHDPLTARVWWFEQHQERWNEIAQAGAALDLLSPRQEYTPEAEFRFPEGRSDGTGSSEDPVLDAFLSGLEEWEVAPVLEKLAALLEGFERRDLVERLRNRWPQD</sequence>